<dbReference type="RefSeq" id="WP_263953979.1">
    <property type="nucleotide sequence ID" value="NZ_JAOYFC010000002.1"/>
</dbReference>
<comment type="caution">
    <text evidence="2">The sequence shown here is derived from an EMBL/GenBank/DDBJ whole genome shotgun (WGS) entry which is preliminary data.</text>
</comment>
<sequence length="158" mass="18503">MTTYAFIDSQNLKKSVEAIRSDIDYRRFRLWLKNKKGVDRAFMYFGFMRSHQRLYDYLERCGFELVFRDVDFAQGRHKANIDICLTISVLDQIDDFDDAYLITSDGDFFDLTERLKAVDKLGGVISPQSAKRCSRLLKKSCQGKISFIPELIQKFEKV</sequence>
<keyword evidence="3" id="KW-1185">Reference proteome</keyword>
<dbReference type="AlphaFoldDB" id="A0AAE3LTH7"/>
<evidence type="ECO:0000313" key="3">
    <source>
        <dbReference type="Proteomes" id="UP001208041"/>
    </source>
</evidence>
<dbReference type="EMBL" id="JAOYFC010000002">
    <property type="protein sequence ID" value="MCV6825146.1"/>
    <property type="molecule type" value="Genomic_DNA"/>
</dbReference>
<name>A0AAE3LTH7_9RHOB</name>
<feature type="domain" description="NYN" evidence="1">
    <location>
        <begin position="5"/>
        <end position="141"/>
    </location>
</feature>
<gene>
    <name evidence="2" type="ORF">OH136_11330</name>
</gene>
<accession>A0AAE3LTH7</accession>
<proteinExistence type="predicted"/>
<dbReference type="PANTHER" id="PTHR35458">
    <property type="entry name" value="SLR0755 PROTEIN"/>
    <property type="match status" value="1"/>
</dbReference>
<dbReference type="InterPro" id="IPR047140">
    <property type="entry name" value="LabA"/>
</dbReference>
<organism evidence="2 3">
    <name type="scientific">Halocynthiibacter halioticoli</name>
    <dbReference type="NCBI Taxonomy" id="2986804"/>
    <lineage>
        <taxon>Bacteria</taxon>
        <taxon>Pseudomonadati</taxon>
        <taxon>Pseudomonadota</taxon>
        <taxon>Alphaproteobacteria</taxon>
        <taxon>Rhodobacterales</taxon>
        <taxon>Paracoccaceae</taxon>
        <taxon>Halocynthiibacter</taxon>
    </lineage>
</organism>
<dbReference type="Proteomes" id="UP001208041">
    <property type="component" value="Unassembled WGS sequence"/>
</dbReference>
<dbReference type="PANTHER" id="PTHR35458:SF8">
    <property type="entry name" value="SLR0650 PROTEIN"/>
    <property type="match status" value="1"/>
</dbReference>
<evidence type="ECO:0000313" key="2">
    <source>
        <dbReference type="EMBL" id="MCV6825146.1"/>
    </source>
</evidence>
<dbReference type="Gene3D" id="3.40.50.1010">
    <property type="entry name" value="5'-nuclease"/>
    <property type="match status" value="1"/>
</dbReference>
<reference evidence="2" key="1">
    <citation type="submission" date="2022-10" db="EMBL/GenBank/DDBJ databases">
        <authorList>
            <person name="Yue Y."/>
        </authorList>
    </citation>
    <scope>NUCLEOTIDE SEQUENCE</scope>
    <source>
        <strain evidence="2">Z654</strain>
    </source>
</reference>
<dbReference type="GO" id="GO:0004540">
    <property type="term" value="F:RNA nuclease activity"/>
    <property type="evidence" value="ECO:0007669"/>
    <property type="project" value="InterPro"/>
</dbReference>
<protein>
    <submittedName>
        <fullName evidence="2">NYN domain-containing protein</fullName>
    </submittedName>
</protein>
<dbReference type="Pfam" id="PF01936">
    <property type="entry name" value="NYN"/>
    <property type="match status" value="1"/>
</dbReference>
<dbReference type="InterPro" id="IPR021139">
    <property type="entry name" value="NYN"/>
</dbReference>
<evidence type="ECO:0000259" key="1">
    <source>
        <dbReference type="Pfam" id="PF01936"/>
    </source>
</evidence>